<dbReference type="PANTHER" id="PTHR33353:SF19">
    <property type="entry name" value="GLYCOSYLHYDROLASE FAMILY 61-8 PROTEIN"/>
    <property type="match status" value="1"/>
</dbReference>
<dbReference type="CDD" id="cd21175">
    <property type="entry name" value="LPMO_AA9"/>
    <property type="match status" value="1"/>
</dbReference>
<dbReference type="GO" id="GO:0005576">
    <property type="term" value="C:extracellular region"/>
    <property type="evidence" value="ECO:0007669"/>
    <property type="project" value="UniProtKB-SubCell"/>
</dbReference>
<keyword evidence="6" id="KW-0119">Carbohydrate metabolism</keyword>
<organism evidence="9 10">
    <name type="scientific">Venustampulla echinocandica</name>
    <dbReference type="NCBI Taxonomy" id="2656787"/>
    <lineage>
        <taxon>Eukaryota</taxon>
        <taxon>Fungi</taxon>
        <taxon>Dikarya</taxon>
        <taxon>Ascomycota</taxon>
        <taxon>Pezizomycotina</taxon>
        <taxon>Leotiomycetes</taxon>
        <taxon>Helotiales</taxon>
        <taxon>Pleuroascaceae</taxon>
        <taxon>Venustampulla</taxon>
    </lineage>
</organism>
<keyword evidence="10" id="KW-1185">Reference proteome</keyword>
<evidence type="ECO:0000256" key="3">
    <source>
        <dbReference type="ARBA" id="ARBA00022525"/>
    </source>
</evidence>
<dbReference type="GO" id="GO:0030245">
    <property type="term" value="P:cellulose catabolic process"/>
    <property type="evidence" value="ECO:0007669"/>
    <property type="project" value="UniProtKB-UniRule"/>
</dbReference>
<keyword evidence="4 6" id="KW-1015">Disulfide bond</keyword>
<feature type="chain" id="PRO_5016563150" description="AA9 family lytic polysaccharide monooxygenase" evidence="7">
    <location>
        <begin position="20"/>
        <end position="252"/>
    </location>
</feature>
<dbReference type="InterPro" id="IPR005103">
    <property type="entry name" value="AA9_LPMO"/>
</dbReference>
<comment type="subcellular location">
    <subcellularLocation>
        <location evidence="2 6">Secreted</location>
    </subcellularLocation>
</comment>
<evidence type="ECO:0000313" key="9">
    <source>
        <dbReference type="EMBL" id="RDL32993.1"/>
    </source>
</evidence>
<keyword evidence="9" id="KW-0378">Hydrolase</keyword>
<proteinExistence type="predicted"/>
<comment type="domain">
    <text evidence="6">Has a modular structure: an endo-beta-1,4-glucanase catalytic module at the N-terminus, a linker rich in serines and threonines, and a C-terminal carbohydrate-binding module (CBM).</text>
</comment>
<evidence type="ECO:0000256" key="2">
    <source>
        <dbReference type="ARBA" id="ARBA00004613"/>
    </source>
</evidence>
<evidence type="ECO:0000256" key="7">
    <source>
        <dbReference type="SAM" id="SignalP"/>
    </source>
</evidence>
<gene>
    <name evidence="9" type="ORF">BP5553_08432</name>
</gene>
<comment type="catalytic activity">
    <reaction evidence="6">
        <text>[(1-&gt;4)-beta-D-glucosyl]n+m + reduced acceptor + O2 = 4-dehydro-beta-D-glucosyl-[(1-&gt;4)-beta-D-glucosyl]n-1 + [(1-&gt;4)-beta-D-glucosyl]m + acceptor + H2O.</text>
        <dbReference type="EC" id="1.14.99.56"/>
    </reaction>
</comment>
<evidence type="ECO:0000259" key="8">
    <source>
        <dbReference type="Pfam" id="PF03443"/>
    </source>
</evidence>
<dbReference type="AlphaFoldDB" id="A0A370TE80"/>
<comment type="cofactor">
    <cofactor evidence="1">
        <name>Cu(2+)</name>
        <dbReference type="ChEBI" id="CHEBI:29036"/>
    </cofactor>
</comment>
<comment type="caution">
    <text evidence="9">The sequence shown here is derived from an EMBL/GenBank/DDBJ whole genome shotgun (WGS) entry which is preliminary data.</text>
</comment>
<dbReference type="GO" id="GO:0008810">
    <property type="term" value="F:cellulase activity"/>
    <property type="evidence" value="ECO:0007669"/>
    <property type="project" value="UniProtKB-UniRule"/>
</dbReference>
<dbReference type="EC" id="1.14.99.56" evidence="6"/>
<reference evidence="9 10" key="1">
    <citation type="journal article" date="2018" name="IMA Fungus">
        <title>IMA Genome-F 9: Draft genome sequence of Annulohypoxylon stygium, Aspergillus mulundensis, Berkeleyomyces basicola (syn. Thielaviopsis basicola), Ceratocystis smalleyi, two Cercospora beticola strains, Coleophoma cylindrospora, Fusarium fracticaudum, Phialophora cf. hyalina, and Morchella septimelata.</title>
        <authorList>
            <person name="Wingfield B.D."/>
            <person name="Bills G.F."/>
            <person name="Dong Y."/>
            <person name="Huang W."/>
            <person name="Nel W.J."/>
            <person name="Swalarsk-Parry B.S."/>
            <person name="Vaghefi N."/>
            <person name="Wilken P.M."/>
            <person name="An Z."/>
            <person name="de Beer Z.W."/>
            <person name="De Vos L."/>
            <person name="Chen L."/>
            <person name="Duong T.A."/>
            <person name="Gao Y."/>
            <person name="Hammerbacher A."/>
            <person name="Kikkert J.R."/>
            <person name="Li Y."/>
            <person name="Li H."/>
            <person name="Li K."/>
            <person name="Li Q."/>
            <person name="Liu X."/>
            <person name="Ma X."/>
            <person name="Naidoo K."/>
            <person name="Pethybridge S.J."/>
            <person name="Sun J."/>
            <person name="Steenkamp E.T."/>
            <person name="van der Nest M.A."/>
            <person name="van Wyk S."/>
            <person name="Wingfield M.J."/>
            <person name="Xiong C."/>
            <person name="Yue Q."/>
            <person name="Zhang X."/>
        </authorList>
    </citation>
    <scope>NUCLEOTIDE SEQUENCE [LARGE SCALE GENOMIC DNA]</scope>
    <source>
        <strain evidence="9 10">BP 5553</strain>
    </source>
</reference>
<keyword evidence="6" id="KW-0624">Polysaccharide degradation</keyword>
<evidence type="ECO:0000256" key="6">
    <source>
        <dbReference type="RuleBase" id="RU368122"/>
    </source>
</evidence>
<keyword evidence="7" id="KW-0732">Signal</keyword>
<comment type="function">
    <text evidence="6">Lytic polysaccharide monooxygenase (LMPO) that depolymerizes crystalline and amorphous polysaccharides via the oxidation of scissile alpha- or beta-(1-4)-glycosidic bonds, yielding C1 and/or C4 oxidation products. Catalysis by LPMOs requires the reduction of the active-site copper from Cu(II) to Cu(I) by a reducing agent and H(2)O(2) or O(2) as a cosubstrate.</text>
</comment>
<dbReference type="InterPro" id="IPR049892">
    <property type="entry name" value="AA9"/>
</dbReference>
<dbReference type="GO" id="GO:0030248">
    <property type="term" value="F:cellulose binding"/>
    <property type="evidence" value="ECO:0007669"/>
    <property type="project" value="UniProtKB-UniRule"/>
</dbReference>
<evidence type="ECO:0000256" key="4">
    <source>
        <dbReference type="ARBA" id="ARBA00023157"/>
    </source>
</evidence>
<keyword evidence="6" id="KW-0136">Cellulose degradation</keyword>
<dbReference type="RefSeq" id="XP_031866486.1">
    <property type="nucleotide sequence ID" value="XM_032017055.1"/>
</dbReference>
<feature type="domain" description="Auxiliary Activity family 9 catalytic" evidence="8">
    <location>
        <begin position="20"/>
        <end position="235"/>
    </location>
</feature>
<dbReference type="EMBL" id="NPIC01000009">
    <property type="protein sequence ID" value="RDL32993.1"/>
    <property type="molecule type" value="Genomic_DNA"/>
</dbReference>
<evidence type="ECO:0000313" key="10">
    <source>
        <dbReference type="Proteomes" id="UP000254866"/>
    </source>
</evidence>
<protein>
    <recommendedName>
        <fullName evidence="6">AA9 family lytic polysaccharide monooxygenase</fullName>
        <ecNumber evidence="6">1.14.99.56</ecNumber>
    </recommendedName>
    <alternativeName>
        <fullName evidence="6">Endo-beta-1,4-glucanase</fullName>
    </alternativeName>
    <alternativeName>
        <fullName evidence="6">Glycosyl hydrolase 61 family protein</fullName>
    </alternativeName>
</protein>
<dbReference type="Gene3D" id="2.70.50.70">
    <property type="match status" value="1"/>
</dbReference>
<keyword evidence="5" id="KW-0325">Glycoprotein</keyword>
<dbReference type="STRING" id="2656787.A0A370TE80"/>
<evidence type="ECO:0000256" key="5">
    <source>
        <dbReference type="ARBA" id="ARBA00023180"/>
    </source>
</evidence>
<dbReference type="GeneID" id="43601281"/>
<dbReference type="OrthoDB" id="4849160at2759"/>
<sequence length="252" mass="28449">MHSLLSLFLAAGLLHTVAGHGGVSNYTVGDTWYRGYNPSEPEAEQDGQPWLINRKWTSIDPIFQPSNHSISCNTPGTPAVSSIPIQAGENITAIYYWWLHNVGPMITWMADCEGPCEKFDSSTGKWFKIWQEGLLSGGVVEGWWWQRNFQNWEGDGECVWPVTIPKDLKPGNYLIRHEIIALHIANKPQWYPECAHLKVSGNGTKVPGEEYLASLPGVWTLDQPEINIDIYSPEWYNRTDYPIPGPPVWKGD</sequence>
<dbReference type="Proteomes" id="UP000254866">
    <property type="component" value="Unassembled WGS sequence"/>
</dbReference>
<keyword evidence="3 6" id="KW-0964">Secreted</keyword>
<evidence type="ECO:0000256" key="1">
    <source>
        <dbReference type="ARBA" id="ARBA00001973"/>
    </source>
</evidence>
<dbReference type="Pfam" id="PF03443">
    <property type="entry name" value="AA9"/>
    <property type="match status" value="1"/>
</dbReference>
<dbReference type="PANTHER" id="PTHR33353">
    <property type="entry name" value="PUTATIVE (AFU_ORTHOLOGUE AFUA_1G12560)-RELATED"/>
    <property type="match status" value="1"/>
</dbReference>
<feature type="signal peptide" evidence="7">
    <location>
        <begin position="1"/>
        <end position="19"/>
    </location>
</feature>
<name>A0A370TE80_9HELO</name>
<accession>A0A370TE80</accession>